<organism evidence="2 3">
    <name type="scientific">Otariodibacter oris</name>
    <dbReference type="NCBI Taxonomy" id="1032623"/>
    <lineage>
        <taxon>Bacteria</taxon>
        <taxon>Pseudomonadati</taxon>
        <taxon>Pseudomonadota</taxon>
        <taxon>Gammaproteobacteria</taxon>
        <taxon>Pasteurellales</taxon>
        <taxon>Pasteurellaceae</taxon>
        <taxon>Otariodibacter</taxon>
    </lineage>
</organism>
<evidence type="ECO:0000313" key="3">
    <source>
        <dbReference type="Proteomes" id="UP000280099"/>
    </source>
</evidence>
<keyword evidence="1" id="KW-0732">Signal</keyword>
<accession>A0A420XIA9</accession>
<keyword evidence="3" id="KW-1185">Reference proteome</keyword>
<protein>
    <recommendedName>
        <fullName evidence="4">Lipoprotein</fullName>
    </recommendedName>
</protein>
<dbReference type="Proteomes" id="UP000280099">
    <property type="component" value="Unassembled WGS sequence"/>
</dbReference>
<sequence length="105" mass="11899">MKKLTLLLSSTFMLFACANDWSSSGVPDIYEGQSKESVMRSLEKNHWIIHEEKRISEEEEALLASGKPTKQFSELFASECREAAFLFIKDHGLQALETRACGNKQ</sequence>
<evidence type="ECO:0000313" key="2">
    <source>
        <dbReference type="EMBL" id="RKR76963.1"/>
    </source>
</evidence>
<comment type="caution">
    <text evidence="2">The sequence shown here is derived from an EMBL/GenBank/DDBJ whole genome shotgun (WGS) entry which is preliminary data.</text>
</comment>
<dbReference type="EMBL" id="RBJC01000004">
    <property type="protein sequence ID" value="RKR76963.1"/>
    <property type="molecule type" value="Genomic_DNA"/>
</dbReference>
<dbReference type="AlphaFoldDB" id="A0A420XIA9"/>
<name>A0A420XIA9_9PAST</name>
<evidence type="ECO:0008006" key="4">
    <source>
        <dbReference type="Google" id="ProtNLM"/>
    </source>
</evidence>
<dbReference type="PROSITE" id="PS51257">
    <property type="entry name" value="PROKAR_LIPOPROTEIN"/>
    <property type="match status" value="1"/>
</dbReference>
<reference evidence="2 3" key="1">
    <citation type="submission" date="2018-10" db="EMBL/GenBank/DDBJ databases">
        <title>Genomic Encyclopedia of Type Strains, Phase IV (KMG-IV): sequencing the most valuable type-strain genomes for metagenomic binning, comparative biology and taxonomic classification.</title>
        <authorList>
            <person name="Goeker M."/>
        </authorList>
    </citation>
    <scope>NUCLEOTIDE SEQUENCE [LARGE SCALE GENOMIC DNA]</scope>
    <source>
        <strain evidence="2 3">DSM 23800</strain>
    </source>
</reference>
<feature type="chain" id="PRO_5019577175" description="Lipoprotein" evidence="1">
    <location>
        <begin position="19"/>
        <end position="105"/>
    </location>
</feature>
<feature type="signal peptide" evidence="1">
    <location>
        <begin position="1"/>
        <end position="18"/>
    </location>
</feature>
<gene>
    <name evidence="2" type="ORF">DES31_0274</name>
</gene>
<dbReference type="OrthoDB" id="5687221at2"/>
<dbReference type="RefSeq" id="WP_121121243.1">
    <property type="nucleotide sequence ID" value="NZ_CP016604.1"/>
</dbReference>
<proteinExistence type="predicted"/>
<evidence type="ECO:0000256" key="1">
    <source>
        <dbReference type="SAM" id="SignalP"/>
    </source>
</evidence>